<sequence>MDLSLQRQTFEKYKAMGNQIMLGFEKLSSTKEKIMHGQQAIDIYEIAFQHASGKDEKASSKKNCGFTAMKIGLAIEEELDTFKLYWFFIAASFYKEAYYWGGSSDSGLPQEWKNGIIKNADTYLKQVLKILQNSDSDEKIEKLEIIENYAHQNFRNVQRVLQFTLSQCYYNVAVKMNQEAKFIPAVQHLKFAYQRFCKYQQYKELGAEQQALYNIGDLAQLEDDKLDVDISFLENRIWASQAMKSGNDSFKQALNEKEHLQMDLVQNALDHYSTALERGKKIKDDELRAEAQSMIGQIMYKVIKDSAKAFTYFFNMIEIADKFENAHLKTKTWFTKSQEYYDEINKSMVEEKQPCYVTPPPLPKPQIKQGGIPIAEEGKKGDVPMEVVQQPKWMMEPQNFAFDLAKLKEEYDKKDPVNFLQILEEEYMTDEWQKSGYKLGFEDLQPAKISKTVMKVIKFYHPDKQNDVDVVLKKFYAEVTKCLTNLIIDLKKVKK</sequence>
<dbReference type="InterPro" id="IPR011990">
    <property type="entry name" value="TPR-like_helical_dom_sf"/>
</dbReference>
<dbReference type="Proteomes" id="UP000785679">
    <property type="component" value="Unassembled WGS sequence"/>
</dbReference>
<dbReference type="OrthoDB" id="3135773at2759"/>
<comment type="caution">
    <text evidence="1">The sequence shown here is derived from an EMBL/GenBank/DDBJ whole genome shotgun (WGS) entry which is preliminary data.</text>
</comment>
<name>A0A8J8SWJ4_HALGN</name>
<protein>
    <submittedName>
        <fullName evidence="1">Uncharacterized protein</fullName>
    </submittedName>
</protein>
<dbReference type="EMBL" id="RRYP01018962">
    <property type="protein sequence ID" value="TNV73399.1"/>
    <property type="molecule type" value="Genomic_DNA"/>
</dbReference>
<organism evidence="1 2">
    <name type="scientific">Halteria grandinella</name>
    <dbReference type="NCBI Taxonomy" id="5974"/>
    <lineage>
        <taxon>Eukaryota</taxon>
        <taxon>Sar</taxon>
        <taxon>Alveolata</taxon>
        <taxon>Ciliophora</taxon>
        <taxon>Intramacronucleata</taxon>
        <taxon>Spirotrichea</taxon>
        <taxon>Stichotrichia</taxon>
        <taxon>Sporadotrichida</taxon>
        <taxon>Halteriidae</taxon>
        <taxon>Halteria</taxon>
    </lineage>
</organism>
<dbReference type="AlphaFoldDB" id="A0A8J8SWJ4"/>
<gene>
    <name evidence="1" type="ORF">FGO68_gene8408</name>
</gene>
<proteinExistence type="predicted"/>
<accession>A0A8J8SWJ4</accession>
<evidence type="ECO:0000313" key="2">
    <source>
        <dbReference type="Proteomes" id="UP000785679"/>
    </source>
</evidence>
<reference evidence="1" key="1">
    <citation type="submission" date="2019-06" db="EMBL/GenBank/DDBJ databases">
        <authorList>
            <person name="Zheng W."/>
        </authorList>
    </citation>
    <scope>NUCLEOTIDE SEQUENCE</scope>
    <source>
        <strain evidence="1">QDHG01</strain>
    </source>
</reference>
<evidence type="ECO:0000313" key="1">
    <source>
        <dbReference type="EMBL" id="TNV73399.1"/>
    </source>
</evidence>
<dbReference type="Gene3D" id="1.25.40.10">
    <property type="entry name" value="Tetratricopeptide repeat domain"/>
    <property type="match status" value="1"/>
</dbReference>
<keyword evidence="2" id="KW-1185">Reference proteome</keyword>